<gene>
    <name evidence="1" type="ORF">S01H1_84615</name>
</gene>
<organism evidence="1">
    <name type="scientific">marine sediment metagenome</name>
    <dbReference type="NCBI Taxonomy" id="412755"/>
    <lineage>
        <taxon>unclassified sequences</taxon>
        <taxon>metagenomes</taxon>
        <taxon>ecological metagenomes</taxon>
    </lineage>
</organism>
<dbReference type="EMBL" id="BARS01057820">
    <property type="protein sequence ID" value="GAG43187.1"/>
    <property type="molecule type" value="Genomic_DNA"/>
</dbReference>
<feature type="non-terminal residue" evidence="1">
    <location>
        <position position="1"/>
    </location>
</feature>
<protein>
    <submittedName>
        <fullName evidence="1">Uncharacterized protein</fullName>
    </submittedName>
</protein>
<reference evidence="1" key="1">
    <citation type="journal article" date="2014" name="Front. Microbiol.">
        <title>High frequency of phylogenetically diverse reductive dehalogenase-homologous genes in deep subseafloor sedimentary metagenomes.</title>
        <authorList>
            <person name="Kawai M."/>
            <person name="Futagami T."/>
            <person name="Toyoda A."/>
            <person name="Takaki Y."/>
            <person name="Nishi S."/>
            <person name="Hori S."/>
            <person name="Arai W."/>
            <person name="Tsubouchi T."/>
            <person name="Morono Y."/>
            <person name="Uchiyama I."/>
            <person name="Ito T."/>
            <person name="Fujiyama A."/>
            <person name="Inagaki F."/>
            <person name="Takami H."/>
        </authorList>
    </citation>
    <scope>NUCLEOTIDE SEQUENCE</scope>
    <source>
        <strain evidence="1">Expedition CK06-06</strain>
    </source>
</reference>
<proteinExistence type="predicted"/>
<evidence type="ECO:0000313" key="1">
    <source>
        <dbReference type="EMBL" id="GAG43187.1"/>
    </source>
</evidence>
<accession>X0Y7B2</accession>
<dbReference type="AlphaFoldDB" id="X0Y7B2"/>
<name>X0Y7B2_9ZZZZ</name>
<sequence>CLILIQSASFNKPVSFMVHSLKPGNNYETHLSDKWQVEKRMLTTKCTLAGDPFKWYPNNYHPSMKAGHLDRNHLAQIGSK</sequence>
<comment type="caution">
    <text evidence="1">The sequence shown here is derived from an EMBL/GenBank/DDBJ whole genome shotgun (WGS) entry which is preliminary data.</text>
</comment>